<organism evidence="6 7">
    <name type="scientific">Zoogloea oleivorans</name>
    <dbReference type="NCBI Taxonomy" id="1552750"/>
    <lineage>
        <taxon>Bacteria</taxon>
        <taxon>Pseudomonadati</taxon>
        <taxon>Pseudomonadota</taxon>
        <taxon>Betaproteobacteria</taxon>
        <taxon>Rhodocyclales</taxon>
        <taxon>Zoogloeaceae</taxon>
        <taxon>Zoogloea</taxon>
    </lineage>
</organism>
<proteinExistence type="predicted"/>
<protein>
    <submittedName>
        <fullName evidence="6">GntR family transcriptional regulator</fullName>
    </submittedName>
</protein>
<feature type="domain" description="HTH gntR-type" evidence="5">
    <location>
        <begin position="25"/>
        <end position="92"/>
    </location>
</feature>
<evidence type="ECO:0000256" key="3">
    <source>
        <dbReference type="ARBA" id="ARBA00023163"/>
    </source>
</evidence>
<keyword evidence="3" id="KW-0804">Transcription</keyword>
<dbReference type="GO" id="GO:0003677">
    <property type="term" value="F:DNA binding"/>
    <property type="evidence" value="ECO:0007669"/>
    <property type="project" value="UniProtKB-KW"/>
</dbReference>
<dbReference type="SMART" id="SM00895">
    <property type="entry name" value="FCD"/>
    <property type="match status" value="1"/>
</dbReference>
<dbReference type="InterPro" id="IPR036390">
    <property type="entry name" value="WH_DNA-bd_sf"/>
</dbReference>
<keyword evidence="2" id="KW-0238">DNA-binding</keyword>
<name>A0A6C2D1B5_9RHOO</name>
<dbReference type="AlphaFoldDB" id="A0A6C2D1B5"/>
<evidence type="ECO:0000256" key="2">
    <source>
        <dbReference type="ARBA" id="ARBA00023125"/>
    </source>
</evidence>
<dbReference type="EMBL" id="SDKK01000007">
    <property type="protein sequence ID" value="TYC59736.1"/>
    <property type="molecule type" value="Genomic_DNA"/>
</dbReference>
<dbReference type="GO" id="GO:0003700">
    <property type="term" value="F:DNA-binding transcription factor activity"/>
    <property type="evidence" value="ECO:0007669"/>
    <property type="project" value="InterPro"/>
</dbReference>
<dbReference type="InterPro" id="IPR008920">
    <property type="entry name" value="TF_FadR/GntR_C"/>
</dbReference>
<dbReference type="RefSeq" id="WP_148578756.1">
    <property type="nucleotide sequence ID" value="NZ_SDKK01000007.1"/>
</dbReference>
<dbReference type="SUPFAM" id="SSF46785">
    <property type="entry name" value="Winged helix' DNA-binding domain"/>
    <property type="match status" value="1"/>
</dbReference>
<sequence length="244" mass="26838">MTSKPRPAPRTPAMPPATTAKRGTIAVDLQIYKAVFNAVMSQRLPPGTRLGEAEFCELYQVSRTTVRKALQRLAHEHIIELRPNRGAVVASPSPDEARQVFAARRAIEREIVPLVIRNAGPAALTRLRLAIQAEHQALHAGDRPNWIRLGGEFHLLLAELAGNTVLQRFMSELVSRCSLIIALYDTGGAPMCADDEHEHLVQLMEAGRAEEATTLMESHLQAIETRLRLGEPKKKLSLAEALSG</sequence>
<dbReference type="Pfam" id="PF00392">
    <property type="entry name" value="GntR"/>
    <property type="match status" value="1"/>
</dbReference>
<reference evidence="6 7" key="1">
    <citation type="submission" date="2019-01" db="EMBL/GenBank/DDBJ databases">
        <title>Zoogloea oleivorans genome sequencing and assembly.</title>
        <authorList>
            <person name="Tancsics A."/>
            <person name="Farkas M."/>
            <person name="Kriszt B."/>
            <person name="Maroti G."/>
            <person name="Horvath B."/>
        </authorList>
    </citation>
    <scope>NUCLEOTIDE SEQUENCE [LARGE SCALE GENOMIC DNA]</scope>
    <source>
        <strain evidence="6 7">Buc</strain>
    </source>
</reference>
<feature type="region of interest" description="Disordered" evidence="4">
    <location>
        <begin position="1"/>
        <end position="20"/>
    </location>
</feature>
<evidence type="ECO:0000313" key="6">
    <source>
        <dbReference type="EMBL" id="TYC59736.1"/>
    </source>
</evidence>
<dbReference type="PANTHER" id="PTHR43537">
    <property type="entry name" value="TRANSCRIPTIONAL REGULATOR, GNTR FAMILY"/>
    <property type="match status" value="1"/>
</dbReference>
<comment type="caution">
    <text evidence="6">The sequence shown here is derived from an EMBL/GenBank/DDBJ whole genome shotgun (WGS) entry which is preliminary data.</text>
</comment>
<gene>
    <name evidence="6" type="ORF">ETQ85_09255</name>
</gene>
<dbReference type="OrthoDB" id="5243844at2"/>
<feature type="compositionally biased region" description="Pro residues" evidence="4">
    <location>
        <begin position="1"/>
        <end position="15"/>
    </location>
</feature>
<evidence type="ECO:0000259" key="5">
    <source>
        <dbReference type="PROSITE" id="PS50949"/>
    </source>
</evidence>
<dbReference type="PANTHER" id="PTHR43537:SF53">
    <property type="entry name" value="HTH-TYPE TRANSCRIPTIONAL REPRESSOR NANR"/>
    <property type="match status" value="1"/>
</dbReference>
<dbReference type="Gene3D" id="1.20.120.530">
    <property type="entry name" value="GntR ligand-binding domain-like"/>
    <property type="match status" value="1"/>
</dbReference>
<accession>A0A6C2D1B5</accession>
<dbReference type="InterPro" id="IPR036388">
    <property type="entry name" value="WH-like_DNA-bd_sf"/>
</dbReference>
<dbReference type="Pfam" id="PF07729">
    <property type="entry name" value="FCD"/>
    <property type="match status" value="1"/>
</dbReference>
<dbReference type="PROSITE" id="PS50949">
    <property type="entry name" value="HTH_GNTR"/>
    <property type="match status" value="1"/>
</dbReference>
<dbReference type="InterPro" id="IPR011711">
    <property type="entry name" value="GntR_C"/>
</dbReference>
<keyword evidence="1" id="KW-0805">Transcription regulation</keyword>
<dbReference type="Proteomes" id="UP000389128">
    <property type="component" value="Unassembled WGS sequence"/>
</dbReference>
<evidence type="ECO:0000256" key="1">
    <source>
        <dbReference type="ARBA" id="ARBA00023015"/>
    </source>
</evidence>
<evidence type="ECO:0000256" key="4">
    <source>
        <dbReference type="SAM" id="MobiDB-lite"/>
    </source>
</evidence>
<dbReference type="CDD" id="cd07377">
    <property type="entry name" value="WHTH_GntR"/>
    <property type="match status" value="1"/>
</dbReference>
<dbReference type="SMART" id="SM00345">
    <property type="entry name" value="HTH_GNTR"/>
    <property type="match status" value="1"/>
</dbReference>
<dbReference type="Gene3D" id="1.10.10.10">
    <property type="entry name" value="Winged helix-like DNA-binding domain superfamily/Winged helix DNA-binding domain"/>
    <property type="match status" value="1"/>
</dbReference>
<keyword evidence="7" id="KW-1185">Reference proteome</keyword>
<evidence type="ECO:0000313" key="7">
    <source>
        <dbReference type="Proteomes" id="UP000389128"/>
    </source>
</evidence>
<dbReference type="InterPro" id="IPR000524">
    <property type="entry name" value="Tscrpt_reg_HTH_GntR"/>
</dbReference>
<dbReference type="SUPFAM" id="SSF48008">
    <property type="entry name" value="GntR ligand-binding domain-like"/>
    <property type="match status" value="1"/>
</dbReference>